<dbReference type="KEGG" id="mhl:MHLP_02130"/>
<reference evidence="3" key="2">
    <citation type="submission" date="2012-07" db="EMBL/GenBank/DDBJ databases">
        <title>Complete genome sequence of 'Candidatus Mycoplasma haemolamae'.</title>
        <authorList>
            <person name="Guimaraes A.M.S."/>
            <person name="Toth B."/>
            <person name="Santos A.P."/>
            <person name="Nascimento N.C."/>
            <person name="Sojka J.E."/>
            <person name="Messick J.B."/>
        </authorList>
    </citation>
    <scope>NUCLEOTIDE SEQUENCE [LARGE SCALE GENOMIC DNA]</scope>
    <source>
        <strain evidence="3">Purdue</strain>
    </source>
</reference>
<reference evidence="2 3" key="1">
    <citation type="journal article" date="2012" name="J. Bacteriol.">
        <title>Genome Sequence of "Candidatus Mycoplasma haemolamae" Strain Purdue, a Red Blood Cell Pathogen of Alpacas (Vicugna pacos) and Llamas (Lama glama).</title>
        <authorList>
            <person name="Guimaraes A.M."/>
            <person name="Toth B."/>
            <person name="Santos A.P."/>
            <person name="do Nascimento N.C."/>
            <person name="Kritchevsky J.E."/>
            <person name="Messick J.B."/>
        </authorList>
    </citation>
    <scope>NUCLEOTIDE SEQUENCE [LARGE SCALE GENOMIC DNA]</scope>
    <source>
        <strain evidence="2 3">Purdue</strain>
    </source>
</reference>
<evidence type="ECO:0000313" key="3">
    <source>
        <dbReference type="Proteomes" id="UP000006502"/>
    </source>
</evidence>
<feature type="compositionally biased region" description="Basic and acidic residues" evidence="1">
    <location>
        <begin position="44"/>
        <end position="82"/>
    </location>
</feature>
<organism evidence="2 3">
    <name type="scientific">Mycoplasma haematolamae (strain Purdue)</name>
    <dbReference type="NCBI Taxonomy" id="1212765"/>
    <lineage>
        <taxon>Bacteria</taxon>
        <taxon>Bacillati</taxon>
        <taxon>Mycoplasmatota</taxon>
        <taxon>Mollicutes</taxon>
        <taxon>Mycoplasmataceae</taxon>
        <taxon>Mycoplasma</taxon>
    </lineage>
</organism>
<proteinExistence type="predicted"/>
<feature type="compositionally biased region" description="Polar residues" evidence="1">
    <location>
        <begin position="85"/>
        <end position="98"/>
    </location>
</feature>
<protein>
    <submittedName>
        <fullName evidence="2">Uncharacterized protein</fullName>
    </submittedName>
</protein>
<feature type="region of interest" description="Disordered" evidence="1">
    <location>
        <begin position="43"/>
        <end position="115"/>
    </location>
</feature>
<dbReference type="STRING" id="1212765.MHLP_02130"/>
<sequence length="216" mass="23761">MTFLPAKTIAAFFVGSGSVAGSGYGIVEYVRYLSRQAQSSTSKTVRDLTIQDRSSDSKSHELLEGERQESSSESVKGPEKLDFQLQPSTLSGSGTHNVDSSDSLDEDDEDLPEEKDSGQLFVVKGFLGTYELKGYFDGKRPEVGEEIVIEGVPFKGIKGVAKTRADTFNTEIWGKDDELSNFLKALEEKKEELKKVFEGDALGQLIRGLQEKVHPN</sequence>
<dbReference type="EMBL" id="CP003731">
    <property type="protein sequence ID" value="AFO52006.1"/>
    <property type="molecule type" value="Genomic_DNA"/>
</dbReference>
<feature type="compositionally biased region" description="Acidic residues" evidence="1">
    <location>
        <begin position="102"/>
        <end position="113"/>
    </location>
</feature>
<evidence type="ECO:0000313" key="2">
    <source>
        <dbReference type="EMBL" id="AFO52006.1"/>
    </source>
</evidence>
<evidence type="ECO:0000256" key="1">
    <source>
        <dbReference type="SAM" id="MobiDB-lite"/>
    </source>
</evidence>
<name>I7CFL8_MYCHA</name>
<gene>
    <name evidence="2" type="ordered locus">MHLP_02130</name>
</gene>
<dbReference type="Proteomes" id="UP000006502">
    <property type="component" value="Chromosome"/>
</dbReference>
<keyword evidence="3" id="KW-1185">Reference proteome</keyword>
<dbReference type="PATRIC" id="fig|1212765.3.peg.479"/>
<dbReference type="HOGENOM" id="CLU_107120_0_0_14"/>
<dbReference type="AlphaFoldDB" id="I7CFL8"/>
<accession>I7CFL8</accession>